<evidence type="ECO:0000313" key="5">
    <source>
        <dbReference type="Proteomes" id="UP001556631"/>
    </source>
</evidence>
<protein>
    <submittedName>
        <fullName evidence="4">Alpha/beta hydrolase fold domain-containing protein</fullName>
    </submittedName>
</protein>
<dbReference type="InterPro" id="IPR050300">
    <property type="entry name" value="GDXG_lipolytic_enzyme"/>
</dbReference>
<gene>
    <name evidence="4" type="ORF">AB3X52_08635</name>
</gene>
<dbReference type="InterPro" id="IPR029058">
    <property type="entry name" value="AB_hydrolase_fold"/>
</dbReference>
<reference evidence="4 5" key="1">
    <citation type="submission" date="2024-07" db="EMBL/GenBank/DDBJ databases">
        <authorList>
            <person name="Lee S."/>
            <person name="Kang M."/>
        </authorList>
    </citation>
    <scope>NUCLEOTIDE SEQUENCE [LARGE SCALE GENOMIC DNA]</scope>
    <source>
        <strain evidence="4 5">DS6</strain>
    </source>
</reference>
<dbReference type="Gene3D" id="3.40.50.1820">
    <property type="entry name" value="alpha/beta hydrolase"/>
    <property type="match status" value="1"/>
</dbReference>
<organism evidence="4 5">
    <name type="scientific">Nocardioides eburneus</name>
    <dbReference type="NCBI Taxonomy" id="3231482"/>
    <lineage>
        <taxon>Bacteria</taxon>
        <taxon>Bacillati</taxon>
        <taxon>Actinomycetota</taxon>
        <taxon>Actinomycetes</taxon>
        <taxon>Propionibacteriales</taxon>
        <taxon>Nocardioidaceae</taxon>
        <taxon>Nocardioides</taxon>
    </lineage>
</organism>
<dbReference type="PANTHER" id="PTHR48081:SF30">
    <property type="entry name" value="ACETYL-HYDROLASE LIPR-RELATED"/>
    <property type="match status" value="1"/>
</dbReference>
<dbReference type="Pfam" id="PF07859">
    <property type="entry name" value="Abhydrolase_3"/>
    <property type="match status" value="1"/>
</dbReference>
<keyword evidence="2 4" id="KW-0378">Hydrolase</keyword>
<dbReference type="SUPFAM" id="SSF53474">
    <property type="entry name" value="alpha/beta-Hydrolases"/>
    <property type="match status" value="1"/>
</dbReference>
<sequence length="298" mass="30106">MSVHQLSALLAAAAEAGGSVPNFSDPPQKARADFAAFLGGLPVPDGIAVEAREVAGVPGLQVTPVNGSDRVAALYLHGGAYVAGDPQGYLGIIGGIAKASGFAVFAPDYTLAPAKRFPGAVDEALAVYRVLAEEVGADRLTVVGDSAGGGLALALLVAARSAGVPQPAAAVLLSPWADLTCSGESASGRADRDPLLSRQQLLDAAAVYLDGADPRDPLASPALGDLSGLAPITVHVGTEEVLYDDAVRVADASGGTLRAWDGMVHDWALFWFAVDESAEVLAEVGATVASATSIKETI</sequence>
<dbReference type="PANTHER" id="PTHR48081">
    <property type="entry name" value="AB HYDROLASE SUPERFAMILY PROTEIN C4A8.06C"/>
    <property type="match status" value="1"/>
</dbReference>
<keyword evidence="5" id="KW-1185">Reference proteome</keyword>
<comment type="similarity">
    <text evidence="1">Belongs to the 'GDXG' lipolytic enzyme family.</text>
</comment>
<comment type="caution">
    <text evidence="4">The sequence shown here is derived from an EMBL/GenBank/DDBJ whole genome shotgun (WGS) entry which is preliminary data.</text>
</comment>
<evidence type="ECO:0000256" key="1">
    <source>
        <dbReference type="ARBA" id="ARBA00010515"/>
    </source>
</evidence>
<proteinExistence type="inferred from homology"/>
<feature type="domain" description="Alpha/beta hydrolase fold-3" evidence="3">
    <location>
        <begin position="74"/>
        <end position="268"/>
    </location>
</feature>
<dbReference type="EMBL" id="JBFPJR010000012">
    <property type="protein sequence ID" value="MEX0427683.1"/>
    <property type="molecule type" value="Genomic_DNA"/>
</dbReference>
<evidence type="ECO:0000313" key="4">
    <source>
        <dbReference type="EMBL" id="MEX0427683.1"/>
    </source>
</evidence>
<evidence type="ECO:0000256" key="2">
    <source>
        <dbReference type="ARBA" id="ARBA00022801"/>
    </source>
</evidence>
<evidence type="ECO:0000259" key="3">
    <source>
        <dbReference type="Pfam" id="PF07859"/>
    </source>
</evidence>
<dbReference type="GO" id="GO:0016787">
    <property type="term" value="F:hydrolase activity"/>
    <property type="evidence" value="ECO:0007669"/>
    <property type="project" value="UniProtKB-KW"/>
</dbReference>
<accession>A0ABV3T0A1</accession>
<dbReference type="RefSeq" id="WP_367993302.1">
    <property type="nucleotide sequence ID" value="NZ_JBFPJR010000012.1"/>
</dbReference>
<name>A0ABV3T0A1_9ACTN</name>
<dbReference type="Proteomes" id="UP001556631">
    <property type="component" value="Unassembled WGS sequence"/>
</dbReference>
<dbReference type="InterPro" id="IPR013094">
    <property type="entry name" value="AB_hydrolase_3"/>
</dbReference>